<dbReference type="Proteomes" id="UP001203423">
    <property type="component" value="Unassembled WGS sequence"/>
</dbReference>
<accession>A0ABT0LJS5</accession>
<keyword evidence="1" id="KW-0812">Transmembrane</keyword>
<keyword evidence="1" id="KW-1133">Transmembrane helix</keyword>
<reference evidence="2 3" key="1">
    <citation type="submission" date="2022-01" db="EMBL/GenBank/DDBJ databases">
        <title>Whole genome-based taxonomy of the Shewanellaceae.</title>
        <authorList>
            <person name="Martin-Rodriguez A.J."/>
        </authorList>
    </citation>
    <scope>NUCLEOTIDE SEQUENCE [LARGE SCALE GENOMIC DNA]</scope>
    <source>
        <strain evidence="2 3">DSM 17177</strain>
    </source>
</reference>
<organism evidence="2 3">
    <name type="scientific">Shewanella surugensis</name>
    <dbReference type="NCBI Taxonomy" id="212020"/>
    <lineage>
        <taxon>Bacteria</taxon>
        <taxon>Pseudomonadati</taxon>
        <taxon>Pseudomonadota</taxon>
        <taxon>Gammaproteobacteria</taxon>
        <taxon>Alteromonadales</taxon>
        <taxon>Shewanellaceae</taxon>
        <taxon>Shewanella</taxon>
    </lineage>
</organism>
<feature type="transmembrane region" description="Helical" evidence="1">
    <location>
        <begin position="301"/>
        <end position="323"/>
    </location>
</feature>
<evidence type="ECO:0000313" key="3">
    <source>
        <dbReference type="Proteomes" id="UP001203423"/>
    </source>
</evidence>
<keyword evidence="3" id="KW-1185">Reference proteome</keyword>
<gene>
    <name evidence="2" type="ORF">L2764_26715</name>
</gene>
<sequence>MDKLTLLTKLKDLNREFSFDKNDEGYEFLVTISSNTIVQLTDCIDSGIPISSFFLNEMYIELPDLFANIGNMVKVQLSSEELKKKNLSIFNEWADFLSFKPNLLYPPESFIILQEGIVFPSGSIEGKLKHFFDISSFLHLLNDNADHSTKVTSKVIDELVFLHKSRLDIPIILTTDSLNEALDGYSIVDSLFKDDSHKEQKISIFKEVMYGLLINIPVKDRLNYLLLNFGEFSKRFNENYQLFVSEFSFDDVRKEYEENKRDYLTKLNDIFSSVQTKMLGIPISLAIASFKMSSVVDGISFWTNFLLAISITIYSIMMFMLIANQKHTLSAVKSEYQSQMTRLKHQYSE</sequence>
<evidence type="ECO:0000256" key="1">
    <source>
        <dbReference type="SAM" id="Phobius"/>
    </source>
</evidence>
<keyword evidence="1" id="KW-0472">Membrane</keyword>
<proteinExistence type="predicted"/>
<comment type="caution">
    <text evidence="2">The sequence shown here is derived from an EMBL/GenBank/DDBJ whole genome shotgun (WGS) entry which is preliminary data.</text>
</comment>
<name>A0ABT0LJS5_9GAMM</name>
<dbReference type="RefSeq" id="WP_248943370.1">
    <property type="nucleotide sequence ID" value="NZ_JAKIKS010000264.1"/>
</dbReference>
<protein>
    <submittedName>
        <fullName evidence="2">Uncharacterized protein</fullName>
    </submittedName>
</protein>
<evidence type="ECO:0000313" key="2">
    <source>
        <dbReference type="EMBL" id="MCL1127946.1"/>
    </source>
</evidence>
<dbReference type="EMBL" id="JAKIKS010000264">
    <property type="protein sequence ID" value="MCL1127946.1"/>
    <property type="molecule type" value="Genomic_DNA"/>
</dbReference>